<feature type="domain" description="ABC transporter" evidence="18">
    <location>
        <begin position="338"/>
        <end position="573"/>
    </location>
</feature>
<dbReference type="PANTHER" id="PTHR43394:SF1">
    <property type="entry name" value="ATP-BINDING CASSETTE SUB-FAMILY B MEMBER 10, MITOCHONDRIAL"/>
    <property type="match status" value="1"/>
</dbReference>
<comment type="subcellular location">
    <subcellularLocation>
        <location evidence="1">Cell inner membrane</location>
        <topology evidence="1">Multi-pass membrane protein</topology>
    </subcellularLocation>
</comment>
<evidence type="ECO:0000256" key="5">
    <source>
        <dbReference type="ARBA" id="ARBA00022692"/>
    </source>
</evidence>
<keyword evidence="6" id="KW-0547">Nucleotide-binding</keyword>
<evidence type="ECO:0000259" key="18">
    <source>
        <dbReference type="PROSITE" id="PS50893"/>
    </source>
</evidence>
<evidence type="ECO:0000256" key="1">
    <source>
        <dbReference type="ARBA" id="ARBA00004429"/>
    </source>
</evidence>
<keyword evidence="5 17" id="KW-0812">Transmembrane</keyword>
<dbReference type="InterPro" id="IPR014223">
    <property type="entry name" value="ABC_CydC/D"/>
</dbReference>
<dbReference type="PANTHER" id="PTHR43394">
    <property type="entry name" value="ATP-DEPENDENT PERMEASE MDL1, MITOCHONDRIAL"/>
    <property type="match status" value="1"/>
</dbReference>
<dbReference type="GO" id="GO:0034775">
    <property type="term" value="P:glutathione transmembrane transport"/>
    <property type="evidence" value="ECO:0007669"/>
    <property type="project" value="InterPro"/>
</dbReference>
<keyword evidence="2" id="KW-0813">Transport</keyword>
<dbReference type="InterPro" id="IPR027417">
    <property type="entry name" value="P-loop_NTPase"/>
</dbReference>
<dbReference type="AlphaFoldDB" id="A0A1V3JC51"/>
<dbReference type="PROSITE" id="PS50929">
    <property type="entry name" value="ABC_TM1F"/>
    <property type="match status" value="1"/>
</dbReference>
<dbReference type="GO" id="GO:0015421">
    <property type="term" value="F:ABC-type oligopeptide transporter activity"/>
    <property type="evidence" value="ECO:0007669"/>
    <property type="project" value="TreeGrafter"/>
</dbReference>
<evidence type="ECO:0000256" key="13">
    <source>
        <dbReference type="ARBA" id="ARBA00051241"/>
    </source>
</evidence>
<dbReference type="PROSITE" id="PS50893">
    <property type="entry name" value="ABC_TRANSPORTER_2"/>
    <property type="match status" value="1"/>
</dbReference>
<organism evidence="20 21">
    <name type="scientific">Rodentibacter genomosp. 2</name>
    <dbReference type="NCBI Taxonomy" id="1908266"/>
    <lineage>
        <taxon>Bacteria</taxon>
        <taxon>Pseudomonadati</taxon>
        <taxon>Pseudomonadota</taxon>
        <taxon>Gammaproteobacteria</taxon>
        <taxon>Pasteurellales</taxon>
        <taxon>Pasteurellaceae</taxon>
        <taxon>Rodentibacter</taxon>
    </lineage>
</organism>
<keyword evidence="10 17" id="KW-1133">Transmembrane helix</keyword>
<proteinExistence type="inferred from homology"/>
<dbReference type="NCBIfam" id="NF008364">
    <property type="entry name" value="PRK11160.1"/>
    <property type="match status" value="1"/>
</dbReference>
<keyword evidence="11 17" id="KW-0472">Membrane</keyword>
<dbReference type="RefSeq" id="WP_077551485.1">
    <property type="nucleotide sequence ID" value="NZ_MLHO01000051.1"/>
</dbReference>
<dbReference type="GO" id="GO:0005886">
    <property type="term" value="C:plasma membrane"/>
    <property type="evidence" value="ECO:0007669"/>
    <property type="project" value="UniProtKB-SubCell"/>
</dbReference>
<evidence type="ECO:0000256" key="15">
    <source>
        <dbReference type="ARBA" id="ARBA00063833"/>
    </source>
</evidence>
<evidence type="ECO:0000256" key="14">
    <source>
        <dbReference type="ARBA" id="ARBA00061534"/>
    </source>
</evidence>
<dbReference type="InterPro" id="IPR003439">
    <property type="entry name" value="ABC_transporter-like_ATP-bd"/>
</dbReference>
<gene>
    <name evidence="20" type="ORF">BKK55_09385</name>
</gene>
<keyword evidence="8" id="KW-1278">Translocase</keyword>
<dbReference type="GO" id="GO:0045454">
    <property type="term" value="P:cell redox homeostasis"/>
    <property type="evidence" value="ECO:0007669"/>
    <property type="project" value="InterPro"/>
</dbReference>
<reference evidence="20 21" key="1">
    <citation type="submission" date="2016-10" db="EMBL/GenBank/DDBJ databases">
        <title>Rodentibacter gen. nov. and new species.</title>
        <authorList>
            <person name="Christensen H."/>
        </authorList>
    </citation>
    <scope>NUCLEOTIDE SEQUENCE [LARGE SCALE GENOMIC DNA]</scope>
    <source>
        <strain evidence="20 21">1996246016</strain>
    </source>
</reference>
<feature type="transmembrane region" description="Helical" evidence="17">
    <location>
        <begin position="162"/>
        <end position="182"/>
    </location>
</feature>
<dbReference type="InterPro" id="IPR039421">
    <property type="entry name" value="Type_1_exporter"/>
</dbReference>
<dbReference type="SUPFAM" id="SSF90123">
    <property type="entry name" value="ABC transporter transmembrane region"/>
    <property type="match status" value="1"/>
</dbReference>
<dbReference type="InterPro" id="IPR003593">
    <property type="entry name" value="AAA+_ATPase"/>
</dbReference>
<evidence type="ECO:0000256" key="9">
    <source>
        <dbReference type="ARBA" id="ARBA00022970"/>
    </source>
</evidence>
<sequence length="575" mass="64485">MRALLPFIRLFAFAKLPLILGLILMTLGLAASMGLLTLSGWFLAATAIAGPGTLFNFFYPSASVRGLAIGRTVTRYFEKLVTHDATFRVLANLRIQVFEKIIPLSPAVLNRYRNSELLNRLVSDVDTLDSLYLRLLAPFFSAAFVIMTMTIGLSFIHTPLALGLGMVLLILLVLIPTIFYRLGQQFGKPLVQARATYRTQFLEFIQAQAELLLFNAENQVKEKMASTEKHWQATQEKEAKLGGFSTALALFLNGLLICTMLWFGSQADFGVNEYRAAFIALFTFAALAAFEIIMPLGSAFLHIGQVIAAAERVTDIVEQQPLVEFNGEAKFEPKVRLISAKNLSFAYPDRENFALENLTLDLMQGEKVAILGKTGSGKSTLLQLLVRNYDPNQGELLIADKAISSYTEQTLREQFCFLTQRVHVFSDSLRQNLQFASHDKISDEKMIEVLKQVGLGKLLTQPEGLDLWLGDGGRPLSGGEQRRLGIARILLNHAPILLLDEPTEGLDRETERQILRLILQHTKNKTLIMVTHRLTALEQFDRIFVIDEGKLIEQGDYESLIQKEQGFFKRLIERV</sequence>
<dbReference type="STRING" id="1908266.BKK55_09385"/>
<evidence type="ECO:0000256" key="7">
    <source>
        <dbReference type="ARBA" id="ARBA00022840"/>
    </source>
</evidence>
<dbReference type="CDD" id="cd03247">
    <property type="entry name" value="ABCC_cytochrome_bd"/>
    <property type="match status" value="1"/>
</dbReference>
<dbReference type="GO" id="GO:0016887">
    <property type="term" value="F:ATP hydrolysis activity"/>
    <property type="evidence" value="ECO:0007669"/>
    <property type="project" value="InterPro"/>
</dbReference>
<dbReference type="GO" id="GO:0005524">
    <property type="term" value="F:ATP binding"/>
    <property type="evidence" value="ECO:0007669"/>
    <property type="project" value="UniProtKB-KW"/>
</dbReference>
<dbReference type="InterPro" id="IPR011527">
    <property type="entry name" value="ABC1_TM_dom"/>
</dbReference>
<evidence type="ECO:0000313" key="20">
    <source>
        <dbReference type="EMBL" id="OOF54280.1"/>
    </source>
</evidence>
<dbReference type="InterPro" id="IPR017871">
    <property type="entry name" value="ABC_transporter-like_CS"/>
</dbReference>
<dbReference type="CDD" id="cd18585">
    <property type="entry name" value="ABC_6TM_CydC"/>
    <property type="match status" value="1"/>
</dbReference>
<dbReference type="SMART" id="SM00382">
    <property type="entry name" value="AAA"/>
    <property type="match status" value="1"/>
</dbReference>
<feature type="transmembrane region" description="Helical" evidence="17">
    <location>
        <begin position="276"/>
        <end position="294"/>
    </location>
</feature>
<protein>
    <recommendedName>
        <fullName evidence="16">Glutathione/L-cysteine transport system ATP-binding/permease protein CydC</fullName>
    </recommendedName>
</protein>
<comment type="catalytic activity">
    <reaction evidence="13">
        <text>L-cysteine(in) + ATP + H2O = L-cysteine(out) + ADP + phosphate + H(+)</text>
        <dbReference type="Rhea" id="RHEA:29783"/>
        <dbReference type="ChEBI" id="CHEBI:15377"/>
        <dbReference type="ChEBI" id="CHEBI:15378"/>
        <dbReference type="ChEBI" id="CHEBI:30616"/>
        <dbReference type="ChEBI" id="CHEBI:35235"/>
        <dbReference type="ChEBI" id="CHEBI:43474"/>
        <dbReference type="ChEBI" id="CHEBI:456216"/>
    </reaction>
    <physiologicalReaction direction="left-to-right" evidence="13">
        <dbReference type="Rhea" id="RHEA:29784"/>
    </physiologicalReaction>
</comment>
<feature type="transmembrane region" description="Helical" evidence="17">
    <location>
        <begin position="135"/>
        <end position="156"/>
    </location>
</feature>
<feature type="transmembrane region" description="Helical" evidence="17">
    <location>
        <begin position="41"/>
        <end position="59"/>
    </location>
</feature>
<evidence type="ECO:0000259" key="19">
    <source>
        <dbReference type="PROSITE" id="PS50929"/>
    </source>
</evidence>
<feature type="transmembrane region" description="Helical" evidence="17">
    <location>
        <begin position="241"/>
        <end position="264"/>
    </location>
</feature>
<dbReference type="Proteomes" id="UP000188541">
    <property type="component" value="Unassembled WGS sequence"/>
</dbReference>
<dbReference type="FunFam" id="1.20.1560.10:FF:000060">
    <property type="entry name" value="Cysteine/glutathione ABC transporter ATP-binding protein/permease CydC"/>
    <property type="match status" value="1"/>
</dbReference>
<dbReference type="OrthoDB" id="9802264at2"/>
<dbReference type="EMBL" id="MLHO01000051">
    <property type="protein sequence ID" value="OOF54280.1"/>
    <property type="molecule type" value="Genomic_DNA"/>
</dbReference>
<evidence type="ECO:0000256" key="17">
    <source>
        <dbReference type="SAM" id="Phobius"/>
    </source>
</evidence>
<dbReference type="Gene3D" id="3.40.50.300">
    <property type="entry name" value="P-loop containing nucleotide triphosphate hydrolases"/>
    <property type="match status" value="1"/>
</dbReference>
<evidence type="ECO:0000256" key="2">
    <source>
        <dbReference type="ARBA" id="ARBA00022448"/>
    </source>
</evidence>
<dbReference type="SUPFAM" id="SSF52540">
    <property type="entry name" value="P-loop containing nucleoside triphosphate hydrolases"/>
    <property type="match status" value="1"/>
</dbReference>
<dbReference type="Gene3D" id="1.20.1560.10">
    <property type="entry name" value="ABC transporter type 1, transmembrane domain"/>
    <property type="match status" value="1"/>
</dbReference>
<dbReference type="Pfam" id="PF00664">
    <property type="entry name" value="ABC_membrane"/>
    <property type="match status" value="1"/>
</dbReference>
<keyword evidence="21" id="KW-1185">Reference proteome</keyword>
<evidence type="ECO:0000256" key="10">
    <source>
        <dbReference type="ARBA" id="ARBA00022989"/>
    </source>
</evidence>
<dbReference type="InterPro" id="IPR036640">
    <property type="entry name" value="ABC1_TM_sf"/>
</dbReference>
<keyword evidence="7 20" id="KW-0067">ATP-binding</keyword>
<accession>A0A1V3JC51</accession>
<feature type="transmembrane region" description="Helical" evidence="17">
    <location>
        <begin position="12"/>
        <end position="35"/>
    </location>
</feature>
<comment type="subunit">
    <text evidence="15">Forms a heterodimer with CydD.</text>
</comment>
<evidence type="ECO:0000256" key="4">
    <source>
        <dbReference type="ARBA" id="ARBA00022519"/>
    </source>
</evidence>
<keyword evidence="9" id="KW-0029">Amino-acid transport</keyword>
<dbReference type="GO" id="GO:0006865">
    <property type="term" value="P:amino acid transport"/>
    <property type="evidence" value="ECO:0007669"/>
    <property type="project" value="UniProtKB-KW"/>
</dbReference>
<evidence type="ECO:0000256" key="11">
    <source>
        <dbReference type="ARBA" id="ARBA00023136"/>
    </source>
</evidence>
<dbReference type="PROSITE" id="PS00211">
    <property type="entry name" value="ABC_TRANSPORTER_1"/>
    <property type="match status" value="1"/>
</dbReference>
<keyword evidence="3" id="KW-1003">Cell membrane</keyword>
<name>A0A1V3JC51_9PAST</name>
<evidence type="ECO:0000256" key="16">
    <source>
        <dbReference type="ARBA" id="ARBA00071411"/>
    </source>
</evidence>
<feature type="domain" description="ABC transmembrane type-1" evidence="19">
    <location>
        <begin position="19"/>
        <end position="308"/>
    </location>
</feature>
<dbReference type="Pfam" id="PF00005">
    <property type="entry name" value="ABC_tran"/>
    <property type="match status" value="1"/>
</dbReference>
<evidence type="ECO:0000256" key="12">
    <source>
        <dbReference type="ARBA" id="ARBA00050301"/>
    </source>
</evidence>
<comment type="caution">
    <text evidence="20">The sequence shown here is derived from an EMBL/GenBank/DDBJ whole genome shotgun (WGS) entry which is preliminary data.</text>
</comment>
<evidence type="ECO:0000256" key="6">
    <source>
        <dbReference type="ARBA" id="ARBA00022741"/>
    </source>
</evidence>
<comment type="similarity">
    <text evidence="14">Belongs to the ABC transporter superfamily. Cysteine exporter (TC 3.A.1.129.1) family.</text>
</comment>
<evidence type="ECO:0000313" key="21">
    <source>
        <dbReference type="Proteomes" id="UP000188541"/>
    </source>
</evidence>
<dbReference type="NCBIfam" id="TIGR02868">
    <property type="entry name" value="CydC"/>
    <property type="match status" value="1"/>
</dbReference>
<evidence type="ECO:0000256" key="3">
    <source>
        <dbReference type="ARBA" id="ARBA00022475"/>
    </source>
</evidence>
<keyword evidence="4" id="KW-0997">Cell inner membrane</keyword>
<evidence type="ECO:0000256" key="8">
    <source>
        <dbReference type="ARBA" id="ARBA00022967"/>
    </source>
</evidence>
<comment type="catalytic activity">
    <reaction evidence="12">
        <text>glutathione(in) + ATP + H2O = glutathione(out) + ADP + phosphate + H(+)</text>
        <dbReference type="Rhea" id="RHEA:29787"/>
        <dbReference type="ChEBI" id="CHEBI:15377"/>
        <dbReference type="ChEBI" id="CHEBI:15378"/>
        <dbReference type="ChEBI" id="CHEBI:30616"/>
        <dbReference type="ChEBI" id="CHEBI:43474"/>
        <dbReference type="ChEBI" id="CHEBI:57925"/>
        <dbReference type="ChEBI" id="CHEBI:456216"/>
    </reaction>
    <physiologicalReaction direction="left-to-right" evidence="12">
        <dbReference type="Rhea" id="RHEA:29788"/>
    </physiologicalReaction>
</comment>